<dbReference type="GO" id="GO:0006355">
    <property type="term" value="P:regulation of DNA-templated transcription"/>
    <property type="evidence" value="ECO:0007669"/>
    <property type="project" value="InterPro"/>
</dbReference>
<evidence type="ECO:0000256" key="1">
    <source>
        <dbReference type="ARBA" id="ARBA00023015"/>
    </source>
</evidence>
<comment type="caution">
    <text evidence="5">The sequence shown here is derived from an EMBL/GenBank/DDBJ whole genome shotgun (WGS) entry which is preliminary data.</text>
</comment>
<dbReference type="SUPFAM" id="SSF48452">
    <property type="entry name" value="TPR-like"/>
    <property type="match status" value="1"/>
</dbReference>
<keyword evidence="1" id="KW-0805">Transcription regulation</keyword>
<dbReference type="PRINTS" id="PR00038">
    <property type="entry name" value="HTHLUXR"/>
</dbReference>
<evidence type="ECO:0000313" key="5">
    <source>
        <dbReference type="EMBL" id="POH73759.1"/>
    </source>
</evidence>
<dbReference type="InterPro" id="IPR036388">
    <property type="entry name" value="WH-like_DNA-bd_sf"/>
</dbReference>
<reference evidence="5 6" key="1">
    <citation type="submission" date="2018-01" db="EMBL/GenBank/DDBJ databases">
        <title>Arthrobacter sp. nov., from glaciers in China.</title>
        <authorList>
            <person name="Liu Q."/>
            <person name="Xin Y.-H."/>
        </authorList>
    </citation>
    <scope>NUCLEOTIDE SEQUENCE [LARGE SCALE GENOMIC DNA]</scope>
    <source>
        <strain evidence="5 6">HLT2-12-2</strain>
    </source>
</reference>
<evidence type="ECO:0000256" key="3">
    <source>
        <dbReference type="ARBA" id="ARBA00023163"/>
    </source>
</evidence>
<dbReference type="SUPFAM" id="SSF46894">
    <property type="entry name" value="C-terminal effector domain of the bipartite response regulators"/>
    <property type="match status" value="1"/>
</dbReference>
<dbReference type="Pfam" id="PF00196">
    <property type="entry name" value="GerE"/>
    <property type="match status" value="1"/>
</dbReference>
<dbReference type="Proteomes" id="UP000237061">
    <property type="component" value="Unassembled WGS sequence"/>
</dbReference>
<dbReference type="Gene3D" id="1.10.10.10">
    <property type="entry name" value="Winged helix-like DNA-binding domain superfamily/Winged helix DNA-binding domain"/>
    <property type="match status" value="1"/>
</dbReference>
<dbReference type="PROSITE" id="PS50043">
    <property type="entry name" value="HTH_LUXR_2"/>
    <property type="match status" value="1"/>
</dbReference>
<dbReference type="InterPro" id="IPR011990">
    <property type="entry name" value="TPR-like_helical_dom_sf"/>
</dbReference>
<dbReference type="SMART" id="SM00421">
    <property type="entry name" value="HTH_LUXR"/>
    <property type="match status" value="1"/>
</dbReference>
<protein>
    <recommendedName>
        <fullName evidence="4">HTH luxR-type domain-containing protein</fullName>
    </recommendedName>
</protein>
<accession>A0A2S3ZXF5</accession>
<dbReference type="PANTHER" id="PTHR44688:SF16">
    <property type="entry name" value="DNA-BINDING TRANSCRIPTIONAL ACTIVATOR DEVR_DOSR"/>
    <property type="match status" value="1"/>
</dbReference>
<dbReference type="SUPFAM" id="SSF52540">
    <property type="entry name" value="P-loop containing nucleoside triphosphate hydrolases"/>
    <property type="match status" value="1"/>
</dbReference>
<dbReference type="InterPro" id="IPR016032">
    <property type="entry name" value="Sig_transdc_resp-reg_C-effctor"/>
</dbReference>
<gene>
    <name evidence="5" type="ORF">CVS27_07445</name>
</gene>
<keyword evidence="6" id="KW-1185">Reference proteome</keyword>
<dbReference type="CDD" id="cd06170">
    <property type="entry name" value="LuxR_C_like"/>
    <property type="match status" value="1"/>
</dbReference>
<dbReference type="AlphaFoldDB" id="A0A2S3ZXF5"/>
<dbReference type="InterPro" id="IPR027417">
    <property type="entry name" value="P-loop_NTPase"/>
</dbReference>
<dbReference type="InterPro" id="IPR003593">
    <property type="entry name" value="AAA+_ATPase"/>
</dbReference>
<dbReference type="GO" id="GO:0003677">
    <property type="term" value="F:DNA binding"/>
    <property type="evidence" value="ECO:0007669"/>
    <property type="project" value="UniProtKB-KW"/>
</dbReference>
<dbReference type="GO" id="GO:0016887">
    <property type="term" value="F:ATP hydrolysis activity"/>
    <property type="evidence" value="ECO:0007669"/>
    <property type="project" value="InterPro"/>
</dbReference>
<keyword evidence="2" id="KW-0238">DNA-binding</keyword>
<dbReference type="PANTHER" id="PTHR44688">
    <property type="entry name" value="DNA-BINDING TRANSCRIPTIONAL ACTIVATOR DEVR_DOSR"/>
    <property type="match status" value="1"/>
</dbReference>
<proteinExistence type="predicted"/>
<dbReference type="InterPro" id="IPR000792">
    <property type="entry name" value="Tscrpt_reg_LuxR_C"/>
</dbReference>
<dbReference type="EMBL" id="PPXC01000005">
    <property type="protein sequence ID" value="POH73759.1"/>
    <property type="molecule type" value="Genomic_DNA"/>
</dbReference>
<name>A0A2S3ZXF5_ARTGL</name>
<dbReference type="PROSITE" id="PS00622">
    <property type="entry name" value="HTH_LUXR_1"/>
    <property type="match status" value="1"/>
</dbReference>
<dbReference type="Pfam" id="PF13401">
    <property type="entry name" value="AAA_22"/>
    <property type="match status" value="1"/>
</dbReference>
<dbReference type="Gene3D" id="1.25.40.10">
    <property type="entry name" value="Tetratricopeptide repeat domain"/>
    <property type="match status" value="1"/>
</dbReference>
<sequence length="908" mass="98556">MAAVPPRFGWTHRSWYMKWGCVARGANIGEIVELLMDSTSKGVLIVGSRGTGKTWILGQLLAALGPDVVTIRLSASKSLAAIPFGAVNARVGTSVIRSSDYYEVLNGLMDQIHASAEGASQVLLMVDNAEHLDSQSTAIILQVVMSSSAKLILVDQHGSHQSHLRELWRDGHLSRFELAPLKPEDVQDFLEGLLGGKVARPTTDYLTSRSGGNPLILNGLVAGAQEEGSLRKVNNVWILAHPADRLGSESWEYLQMDLDHVPAPSRRIIEILALAGPLPLDVLLDLTSPDVVDDIQQRELVVIVPGVCLTMRLARAATAAPIRAAIPVGSSRRLYADVSKVVPPEQHGNPEFIVNFTRWALDCGVPVGDGQILAAATWANRLMRPLEALQFCSIKVDANHSAALLAQQSIARLNQNHKDVARSLALQALALAPTPEIAASALHAVHLSHLSHLDYETIFDGALKNFESRFSPVILQESSTRADIEVLILCAFRDVAVGDSVRASENIEALLRHPLTANISDQTALKSLMGEILSATGRMSSAVLTAMEVIANLSRPEGFPRPDIALLAYARSVAVFIYDGAWEHVRGALEPSTFTNPDLMLFSGGLKDLAAAMVQCRRGHVEEAIVALNAAVGVLSDYDPWSVLHSALGLLAYCLAMRGDIAGSQERLSQLAALNRRSNKFYYLEGAAYAAAAQFMSGQSELGLARLRHLQRECATRGFLGIELTVLSLMVRVGDAAAVLRLFEVARLLESGSKGFFEEWSSAMRSQEPAGLDKASNTAMAYGFELIAVELATLALKKFNDHGKVHKSRKTASKVVAMREKMPGLVSPVFQAIDQPQMTRREHQIALLVAQGESNNFIADRLNVSLRTIEGHLYRTFIKLDIQSRDQLATKINGGDDTSEQHSDVLYS</sequence>
<organism evidence="5 6">
    <name type="scientific">Arthrobacter glacialis</name>
    <dbReference type="NCBI Taxonomy" id="1664"/>
    <lineage>
        <taxon>Bacteria</taxon>
        <taxon>Bacillati</taxon>
        <taxon>Actinomycetota</taxon>
        <taxon>Actinomycetes</taxon>
        <taxon>Micrococcales</taxon>
        <taxon>Micrococcaceae</taxon>
        <taxon>Arthrobacter</taxon>
    </lineage>
</organism>
<dbReference type="SMART" id="SM00382">
    <property type="entry name" value="AAA"/>
    <property type="match status" value="1"/>
</dbReference>
<evidence type="ECO:0000313" key="6">
    <source>
        <dbReference type="Proteomes" id="UP000237061"/>
    </source>
</evidence>
<keyword evidence="3" id="KW-0804">Transcription</keyword>
<dbReference type="Gene3D" id="3.40.50.300">
    <property type="entry name" value="P-loop containing nucleotide triphosphate hydrolases"/>
    <property type="match status" value="1"/>
</dbReference>
<dbReference type="InterPro" id="IPR049945">
    <property type="entry name" value="AAA_22"/>
</dbReference>
<evidence type="ECO:0000256" key="2">
    <source>
        <dbReference type="ARBA" id="ARBA00023125"/>
    </source>
</evidence>
<evidence type="ECO:0000259" key="4">
    <source>
        <dbReference type="PROSITE" id="PS50043"/>
    </source>
</evidence>
<feature type="domain" description="HTH luxR-type" evidence="4">
    <location>
        <begin position="831"/>
        <end position="896"/>
    </location>
</feature>